<feature type="region of interest" description="Disordered" evidence="1">
    <location>
        <begin position="126"/>
        <end position="159"/>
    </location>
</feature>
<feature type="compositionally biased region" description="Polar residues" evidence="1">
    <location>
        <begin position="126"/>
        <end position="139"/>
    </location>
</feature>
<evidence type="ECO:0000313" key="3">
    <source>
        <dbReference type="Proteomes" id="UP000735302"/>
    </source>
</evidence>
<feature type="compositionally biased region" description="Polar residues" evidence="1">
    <location>
        <begin position="1"/>
        <end position="14"/>
    </location>
</feature>
<evidence type="ECO:0000256" key="1">
    <source>
        <dbReference type="SAM" id="MobiDB-lite"/>
    </source>
</evidence>
<organism evidence="2 3">
    <name type="scientific">Plakobranchus ocellatus</name>
    <dbReference type="NCBI Taxonomy" id="259542"/>
    <lineage>
        <taxon>Eukaryota</taxon>
        <taxon>Metazoa</taxon>
        <taxon>Spiralia</taxon>
        <taxon>Lophotrochozoa</taxon>
        <taxon>Mollusca</taxon>
        <taxon>Gastropoda</taxon>
        <taxon>Heterobranchia</taxon>
        <taxon>Euthyneura</taxon>
        <taxon>Panpulmonata</taxon>
        <taxon>Sacoglossa</taxon>
        <taxon>Placobranchoidea</taxon>
        <taxon>Plakobranchidae</taxon>
        <taxon>Plakobranchus</taxon>
    </lineage>
</organism>
<protein>
    <submittedName>
        <fullName evidence="2">Uncharacterized protein</fullName>
    </submittedName>
</protein>
<dbReference type="EMBL" id="BLXT01005724">
    <property type="protein sequence ID" value="GFO25170.1"/>
    <property type="molecule type" value="Genomic_DNA"/>
</dbReference>
<dbReference type="AlphaFoldDB" id="A0AAV4C1A3"/>
<gene>
    <name evidence="2" type="ORF">PoB_005167500</name>
</gene>
<keyword evidence="3" id="KW-1185">Reference proteome</keyword>
<dbReference type="Proteomes" id="UP000735302">
    <property type="component" value="Unassembled WGS sequence"/>
</dbReference>
<comment type="caution">
    <text evidence="2">The sequence shown here is derived from an EMBL/GenBank/DDBJ whole genome shotgun (WGS) entry which is preliminary data.</text>
</comment>
<sequence length="254" mass="28392">MSTSSSTFPVNKQSDLLDAPETMELTAPSPSSSNQSSPNLDQTRPVPPRRYRESIDGVQAYRDLLRVDANKVKETQCTESICMISKPQQIETSKNSINKKNGSPKASWKRRLFKSGRENLVNNYINDNMSTNENRSCSRARSAYTPSPAPKWSAAPQSSLGTSTSTPACKCLKENCPQCQVGNNSNRKVGLGLKMRAIGKFSSLENKCRSRTMETILDDELINSGAMCLMEHNPNRIFKVRAFWEEVFFGVFFN</sequence>
<reference evidence="2 3" key="1">
    <citation type="journal article" date="2021" name="Elife">
        <title>Chloroplast acquisition without the gene transfer in kleptoplastic sea slugs, Plakobranchus ocellatus.</title>
        <authorList>
            <person name="Maeda T."/>
            <person name="Takahashi S."/>
            <person name="Yoshida T."/>
            <person name="Shimamura S."/>
            <person name="Takaki Y."/>
            <person name="Nagai Y."/>
            <person name="Toyoda A."/>
            <person name="Suzuki Y."/>
            <person name="Arimoto A."/>
            <person name="Ishii H."/>
            <person name="Satoh N."/>
            <person name="Nishiyama T."/>
            <person name="Hasebe M."/>
            <person name="Maruyama T."/>
            <person name="Minagawa J."/>
            <person name="Obokata J."/>
            <person name="Shigenobu S."/>
        </authorList>
    </citation>
    <scope>NUCLEOTIDE SEQUENCE [LARGE SCALE GENOMIC DNA]</scope>
</reference>
<name>A0AAV4C1A3_9GAST</name>
<evidence type="ECO:0000313" key="2">
    <source>
        <dbReference type="EMBL" id="GFO25170.1"/>
    </source>
</evidence>
<feature type="region of interest" description="Disordered" evidence="1">
    <location>
        <begin position="1"/>
        <end position="54"/>
    </location>
</feature>
<accession>A0AAV4C1A3</accession>
<feature type="compositionally biased region" description="Low complexity" evidence="1">
    <location>
        <begin position="28"/>
        <end position="39"/>
    </location>
</feature>
<proteinExistence type="predicted"/>